<feature type="chain" id="PRO_5046437649" evidence="1">
    <location>
        <begin position="30"/>
        <end position="229"/>
    </location>
</feature>
<dbReference type="PANTHER" id="PTHR42059:SF1">
    <property type="entry name" value="TNT DOMAIN-CONTAINING PROTEIN"/>
    <property type="match status" value="1"/>
</dbReference>
<dbReference type="Pfam" id="PF14021">
    <property type="entry name" value="TNT"/>
    <property type="match status" value="1"/>
</dbReference>
<accession>A0ABV6V1Y4</accession>
<feature type="domain" description="TNT" evidence="2">
    <location>
        <begin position="127"/>
        <end position="228"/>
    </location>
</feature>
<comment type="caution">
    <text evidence="3">The sequence shown here is derived from an EMBL/GenBank/DDBJ whole genome shotgun (WGS) entry which is preliminary data.</text>
</comment>
<name>A0ABV6V1Y4_9ACTN</name>
<organism evidence="3 4">
    <name type="scientific">Streptacidiphilus alkalitolerans</name>
    <dbReference type="NCBI Taxonomy" id="3342712"/>
    <lineage>
        <taxon>Bacteria</taxon>
        <taxon>Bacillati</taxon>
        <taxon>Actinomycetota</taxon>
        <taxon>Actinomycetes</taxon>
        <taxon>Kitasatosporales</taxon>
        <taxon>Streptomycetaceae</taxon>
        <taxon>Streptacidiphilus</taxon>
    </lineage>
</organism>
<gene>
    <name evidence="3" type="ORF">ACEZDG_00350</name>
</gene>
<keyword evidence="1" id="KW-0732">Signal</keyword>
<keyword evidence="4" id="KW-1185">Reference proteome</keyword>
<reference evidence="3 4" key="1">
    <citation type="submission" date="2024-09" db="EMBL/GenBank/DDBJ databases">
        <authorList>
            <person name="Lee S.D."/>
        </authorList>
    </citation>
    <scope>NUCLEOTIDE SEQUENCE [LARGE SCALE GENOMIC DNA]</scope>
    <source>
        <strain evidence="3 4">N1-1</strain>
    </source>
</reference>
<evidence type="ECO:0000259" key="2">
    <source>
        <dbReference type="Pfam" id="PF14021"/>
    </source>
</evidence>
<dbReference type="RefSeq" id="WP_380500912.1">
    <property type="nucleotide sequence ID" value="NZ_JBHEZX010000001.1"/>
</dbReference>
<dbReference type="InterPro" id="IPR025331">
    <property type="entry name" value="TNT"/>
</dbReference>
<evidence type="ECO:0000313" key="3">
    <source>
        <dbReference type="EMBL" id="MFC1407730.1"/>
    </source>
</evidence>
<proteinExistence type="predicted"/>
<dbReference type="PANTHER" id="PTHR42059">
    <property type="entry name" value="TNT DOMAIN-CONTAINING PROTEIN"/>
    <property type="match status" value="1"/>
</dbReference>
<feature type="signal peptide" evidence="1">
    <location>
        <begin position="1"/>
        <end position="29"/>
    </location>
</feature>
<dbReference type="Proteomes" id="UP001592582">
    <property type="component" value="Unassembled WGS sequence"/>
</dbReference>
<sequence>MHIRRTAAALIAAGALLLGTALGAGSAQAAGTAPGAAPALSSGTPLDQCSAAFHDNDSRLGPAQLPLLGRVGLELLGYHRSGSLSESALLATYYSPTANSGSPGWIYPPDNGYLLTPGGRPIETTQTLRPGTDIDRYGSEYGSFLAPEGLPYAARSIPPSSLDSTPAASCNYRDYRVLKPFTVDAGPIAPWFGQPGLGWQYQLDATLVPGAPTPLNVLWLVNNGYLGRL</sequence>
<evidence type="ECO:0000313" key="4">
    <source>
        <dbReference type="Proteomes" id="UP001592582"/>
    </source>
</evidence>
<dbReference type="InterPro" id="IPR053024">
    <property type="entry name" value="Fungal_surface_NADase"/>
</dbReference>
<dbReference type="EMBL" id="JBHEZX010000001">
    <property type="protein sequence ID" value="MFC1407730.1"/>
    <property type="molecule type" value="Genomic_DNA"/>
</dbReference>
<protein>
    <submittedName>
        <fullName evidence="3">TNT domain-containing protein</fullName>
    </submittedName>
</protein>
<evidence type="ECO:0000256" key="1">
    <source>
        <dbReference type="SAM" id="SignalP"/>
    </source>
</evidence>